<dbReference type="SUPFAM" id="SSF46955">
    <property type="entry name" value="Putative DNA-binding domain"/>
    <property type="match status" value="1"/>
</dbReference>
<accession>A0A5C6ECM7</accession>
<dbReference type="OrthoDB" id="290198at2"/>
<evidence type="ECO:0000313" key="3">
    <source>
        <dbReference type="Proteomes" id="UP000315471"/>
    </source>
</evidence>
<dbReference type="RefSeq" id="WP_146597752.1">
    <property type="nucleotide sequence ID" value="NZ_SJPY01000001.1"/>
</dbReference>
<dbReference type="AlphaFoldDB" id="A0A5C6ECM7"/>
<comment type="caution">
    <text evidence="2">The sequence shown here is derived from an EMBL/GenBank/DDBJ whole genome shotgun (WGS) entry which is preliminary data.</text>
</comment>
<gene>
    <name evidence="2" type="ORF">Q31b_01100</name>
</gene>
<evidence type="ECO:0000259" key="1">
    <source>
        <dbReference type="Pfam" id="PF12728"/>
    </source>
</evidence>
<feature type="domain" description="Helix-turn-helix" evidence="1">
    <location>
        <begin position="8"/>
        <end position="58"/>
    </location>
</feature>
<dbReference type="Pfam" id="PF12728">
    <property type="entry name" value="HTH_17"/>
    <property type="match status" value="1"/>
</dbReference>
<reference evidence="2 3" key="1">
    <citation type="submission" date="2019-02" db="EMBL/GenBank/DDBJ databases">
        <title>Deep-cultivation of Planctomycetes and their phenomic and genomic characterization uncovers novel biology.</title>
        <authorList>
            <person name="Wiegand S."/>
            <person name="Jogler M."/>
            <person name="Boedeker C."/>
            <person name="Pinto D."/>
            <person name="Vollmers J."/>
            <person name="Rivas-Marin E."/>
            <person name="Kohn T."/>
            <person name="Peeters S.H."/>
            <person name="Heuer A."/>
            <person name="Rast P."/>
            <person name="Oberbeckmann S."/>
            <person name="Bunk B."/>
            <person name="Jeske O."/>
            <person name="Meyerdierks A."/>
            <person name="Storesund J.E."/>
            <person name="Kallscheuer N."/>
            <person name="Luecker S."/>
            <person name="Lage O.M."/>
            <person name="Pohl T."/>
            <person name="Merkel B.J."/>
            <person name="Hornburger P."/>
            <person name="Mueller R.-W."/>
            <person name="Bruemmer F."/>
            <person name="Labrenz M."/>
            <person name="Spormann A.M."/>
            <person name="Op Den Camp H."/>
            <person name="Overmann J."/>
            <person name="Amann R."/>
            <person name="Jetten M.S.M."/>
            <person name="Mascher T."/>
            <person name="Medema M.H."/>
            <person name="Devos D.P."/>
            <person name="Kaster A.-K."/>
            <person name="Ovreas L."/>
            <person name="Rohde M."/>
            <person name="Galperin M.Y."/>
            <person name="Jogler C."/>
        </authorList>
    </citation>
    <scope>NUCLEOTIDE SEQUENCE [LARGE SCALE GENOMIC DNA]</scope>
    <source>
        <strain evidence="2 3">Q31b</strain>
    </source>
</reference>
<dbReference type="InterPro" id="IPR041657">
    <property type="entry name" value="HTH_17"/>
</dbReference>
<dbReference type="Proteomes" id="UP000315471">
    <property type="component" value="Unassembled WGS sequence"/>
</dbReference>
<proteinExistence type="predicted"/>
<organism evidence="2 3">
    <name type="scientific">Novipirellula aureliae</name>
    <dbReference type="NCBI Taxonomy" id="2527966"/>
    <lineage>
        <taxon>Bacteria</taxon>
        <taxon>Pseudomonadati</taxon>
        <taxon>Planctomycetota</taxon>
        <taxon>Planctomycetia</taxon>
        <taxon>Pirellulales</taxon>
        <taxon>Pirellulaceae</taxon>
        <taxon>Novipirellula</taxon>
    </lineage>
</organism>
<dbReference type="EMBL" id="SJPY01000001">
    <property type="protein sequence ID" value="TWU44939.1"/>
    <property type="molecule type" value="Genomic_DNA"/>
</dbReference>
<sequence>MTESETEYLTIKAACELLGVSHNTLRSWGAAEKIVEYRHPVNNYRLFRKDDVLELKERLANPQPNKSAPAKQRKAK</sequence>
<dbReference type="Gene3D" id="1.10.1660.10">
    <property type="match status" value="1"/>
</dbReference>
<dbReference type="InterPro" id="IPR009061">
    <property type="entry name" value="DNA-bd_dom_put_sf"/>
</dbReference>
<protein>
    <submittedName>
        <fullName evidence="2">Helix-turn-helix domain protein</fullName>
    </submittedName>
</protein>
<evidence type="ECO:0000313" key="2">
    <source>
        <dbReference type="EMBL" id="TWU44939.1"/>
    </source>
</evidence>
<name>A0A5C6ECM7_9BACT</name>
<keyword evidence="3" id="KW-1185">Reference proteome</keyword>